<evidence type="ECO:0000259" key="1">
    <source>
        <dbReference type="PROSITE" id="PS51166"/>
    </source>
</evidence>
<dbReference type="AlphaFoldDB" id="A0ABD1U4Z1"/>
<dbReference type="PROSITE" id="PS51166">
    <property type="entry name" value="CBM20"/>
    <property type="match status" value="1"/>
</dbReference>
<dbReference type="SMART" id="SM01065">
    <property type="entry name" value="CBM_2"/>
    <property type="match status" value="1"/>
</dbReference>
<evidence type="ECO:0000313" key="3">
    <source>
        <dbReference type="Proteomes" id="UP001604277"/>
    </source>
</evidence>
<proteinExistence type="predicted"/>
<organism evidence="2 3">
    <name type="scientific">Forsythia ovata</name>
    <dbReference type="NCBI Taxonomy" id="205694"/>
    <lineage>
        <taxon>Eukaryota</taxon>
        <taxon>Viridiplantae</taxon>
        <taxon>Streptophyta</taxon>
        <taxon>Embryophyta</taxon>
        <taxon>Tracheophyta</taxon>
        <taxon>Spermatophyta</taxon>
        <taxon>Magnoliopsida</taxon>
        <taxon>eudicotyledons</taxon>
        <taxon>Gunneridae</taxon>
        <taxon>Pentapetalae</taxon>
        <taxon>asterids</taxon>
        <taxon>lamiids</taxon>
        <taxon>Lamiales</taxon>
        <taxon>Oleaceae</taxon>
        <taxon>Forsythieae</taxon>
        <taxon>Forsythia</taxon>
    </lineage>
</organism>
<dbReference type="SUPFAM" id="SSF49452">
    <property type="entry name" value="Starch-binding domain-like"/>
    <property type="match status" value="1"/>
</dbReference>
<dbReference type="InterPro" id="IPR013784">
    <property type="entry name" value="Carb-bd-like_fold"/>
</dbReference>
<dbReference type="Proteomes" id="UP001604277">
    <property type="component" value="Unassembled WGS sequence"/>
</dbReference>
<protein>
    <submittedName>
        <fullName evidence="2">Phosphoglucan</fullName>
    </submittedName>
</protein>
<dbReference type="Pfam" id="PF00686">
    <property type="entry name" value="CBM_20"/>
    <property type="match status" value="1"/>
</dbReference>
<keyword evidence="3" id="KW-1185">Reference proteome</keyword>
<sequence length="207" mass="23639">MSAILGSAKELGSWKKKVMMNWTEKGWVCDLELKSNKEPIEYKFVIVGKDKKNLKWESGDNRVLKLPQRGSFNMVCKWNVTNEPVEILPSDDQVESEESQNGNFTLASNEAVTVSDFVGQWQGNDVSFVRSKDQLDAQKKSSWVTLGLEGLALKLVERDQSARNWWRKLEVVRELVVESVESRETFGGSYIFSYISEVDKHRANSLL</sequence>
<accession>A0ABD1U4Z1</accession>
<dbReference type="InterPro" id="IPR013783">
    <property type="entry name" value="Ig-like_fold"/>
</dbReference>
<dbReference type="Gene3D" id="2.60.40.10">
    <property type="entry name" value="Immunoglobulins"/>
    <property type="match status" value="1"/>
</dbReference>
<dbReference type="PANTHER" id="PTHR47453:SF1">
    <property type="entry name" value="PHOSPHOGLUCAN, WATER DIKINASE, CHLOROPLASTIC"/>
    <property type="match status" value="1"/>
</dbReference>
<gene>
    <name evidence="2" type="ORF">Fot_24002</name>
</gene>
<dbReference type="InterPro" id="IPR002044">
    <property type="entry name" value="CBM20"/>
</dbReference>
<name>A0ABD1U4Z1_9LAMI</name>
<evidence type="ECO:0000313" key="2">
    <source>
        <dbReference type="EMBL" id="KAL2520079.1"/>
    </source>
</evidence>
<dbReference type="EMBL" id="JBFOLJ010000007">
    <property type="protein sequence ID" value="KAL2520079.1"/>
    <property type="molecule type" value="Genomic_DNA"/>
</dbReference>
<feature type="domain" description="CBM20" evidence="1">
    <location>
        <begin position="1"/>
        <end position="80"/>
    </location>
</feature>
<comment type="caution">
    <text evidence="2">The sequence shown here is derived from an EMBL/GenBank/DDBJ whole genome shotgun (WGS) entry which is preliminary data.</text>
</comment>
<reference evidence="3" key="1">
    <citation type="submission" date="2024-07" db="EMBL/GenBank/DDBJ databases">
        <title>Two chromosome-level genome assemblies of Korean endemic species Abeliophyllum distichum and Forsythia ovata (Oleaceae).</title>
        <authorList>
            <person name="Jang H."/>
        </authorList>
    </citation>
    <scope>NUCLEOTIDE SEQUENCE [LARGE SCALE GENOMIC DNA]</scope>
</reference>
<dbReference type="PANTHER" id="PTHR47453">
    <property type="entry name" value="PHOSPHOGLUCAN, WATER DIKINASE, CHLOROPLASTIC"/>
    <property type="match status" value="1"/>
</dbReference>